<organism evidence="1 2">
    <name type="scientific">Macroventuria anomochaeta</name>
    <dbReference type="NCBI Taxonomy" id="301207"/>
    <lineage>
        <taxon>Eukaryota</taxon>
        <taxon>Fungi</taxon>
        <taxon>Dikarya</taxon>
        <taxon>Ascomycota</taxon>
        <taxon>Pezizomycotina</taxon>
        <taxon>Dothideomycetes</taxon>
        <taxon>Pleosporomycetidae</taxon>
        <taxon>Pleosporales</taxon>
        <taxon>Pleosporineae</taxon>
        <taxon>Didymellaceae</taxon>
        <taxon>Macroventuria</taxon>
    </lineage>
</organism>
<dbReference type="EMBL" id="MU006713">
    <property type="protein sequence ID" value="KAF2628452.1"/>
    <property type="molecule type" value="Genomic_DNA"/>
</dbReference>
<evidence type="ECO:0000313" key="2">
    <source>
        <dbReference type="Proteomes" id="UP000799754"/>
    </source>
</evidence>
<reference evidence="1" key="1">
    <citation type="journal article" date="2020" name="Stud. Mycol.">
        <title>101 Dothideomycetes genomes: a test case for predicting lifestyles and emergence of pathogens.</title>
        <authorList>
            <person name="Haridas S."/>
            <person name="Albert R."/>
            <person name="Binder M."/>
            <person name="Bloem J."/>
            <person name="Labutti K."/>
            <person name="Salamov A."/>
            <person name="Andreopoulos B."/>
            <person name="Baker S."/>
            <person name="Barry K."/>
            <person name="Bills G."/>
            <person name="Bluhm B."/>
            <person name="Cannon C."/>
            <person name="Castanera R."/>
            <person name="Culley D."/>
            <person name="Daum C."/>
            <person name="Ezra D."/>
            <person name="Gonzalez J."/>
            <person name="Henrissat B."/>
            <person name="Kuo A."/>
            <person name="Liang C."/>
            <person name="Lipzen A."/>
            <person name="Lutzoni F."/>
            <person name="Magnuson J."/>
            <person name="Mondo S."/>
            <person name="Nolan M."/>
            <person name="Ohm R."/>
            <person name="Pangilinan J."/>
            <person name="Park H.-J."/>
            <person name="Ramirez L."/>
            <person name="Alfaro M."/>
            <person name="Sun H."/>
            <person name="Tritt A."/>
            <person name="Yoshinaga Y."/>
            <person name="Zwiers L.-H."/>
            <person name="Turgeon B."/>
            <person name="Goodwin S."/>
            <person name="Spatafora J."/>
            <person name="Crous P."/>
            <person name="Grigoriev I."/>
        </authorList>
    </citation>
    <scope>NUCLEOTIDE SEQUENCE</scope>
    <source>
        <strain evidence="1">CBS 525.71</strain>
    </source>
</reference>
<protein>
    <submittedName>
        <fullName evidence="1">Uncharacterized protein</fullName>
    </submittedName>
</protein>
<accession>A0ACB6S4K5</accession>
<sequence length="551" mass="61946">MSATSTLSNINTSTRQPRSHTINRKTGETRQPANDGLVGPTVTSKKPQKSLIAFLTVLPYTFTVIADERRLAQIVIGFSNLVLRHTATSSPAHLDINLNTASHDDHGTTNMSAHTERPAADLSDNPTLSDIKIRLISGGEVVREYHAHNIALCRRTDTLQDVKDPIMNLLDDNPNHSEVLLKYVYNGDNYYEDVKQLCNGDSTKQVLTAMGVWALADKYGLKFFSKEVECHIDGILSEANEDFTTLEAAINEYYSCKPAVDSKLGKMKKMTCAYSIFAADMMLVWERKQRPRTTVIRIGWSIQGLTVPLAEFPGLPLQHHAFSDVTTLQFDTDEELHEYRAHKAVLCMQSDFFRHELTGDYEDRDDIKLVRHDKLHFELLPKYTYTNHYDKAEIARLAVKDMTQRVLIPIGIGVVADKYPVPTIYQRASCDMHTVLWTGDTGNFKFLRAAIIAHYGESVDMDTPMEKPITSVILEGQRKFTDSATYETTLKTFPTFAIGMALALDRDTINVYCGSCSVGLTVRTDARDKMNKTWFCCNFCKSPSTVVQTKA</sequence>
<gene>
    <name evidence="1" type="ORF">BU25DRAFT_420923</name>
</gene>
<comment type="caution">
    <text evidence="1">The sequence shown here is derived from an EMBL/GenBank/DDBJ whole genome shotgun (WGS) entry which is preliminary data.</text>
</comment>
<keyword evidence="2" id="KW-1185">Reference proteome</keyword>
<proteinExistence type="predicted"/>
<name>A0ACB6S4K5_9PLEO</name>
<dbReference type="Proteomes" id="UP000799754">
    <property type="component" value="Unassembled WGS sequence"/>
</dbReference>
<evidence type="ECO:0000313" key="1">
    <source>
        <dbReference type="EMBL" id="KAF2628452.1"/>
    </source>
</evidence>